<feature type="domain" description="Methyltransferase" evidence="1">
    <location>
        <begin position="38"/>
        <end position="147"/>
    </location>
</feature>
<dbReference type="SUPFAM" id="SSF53335">
    <property type="entry name" value="S-adenosyl-L-methionine-dependent methyltransferases"/>
    <property type="match status" value="1"/>
</dbReference>
<keyword evidence="3" id="KW-1185">Reference proteome</keyword>
<sequence>MSSASFWDRTAAKYAKSPIADEVTYEKKLALTREHLNPESKVLELGCGTGTTALKHAPYAQQIDAWDISPKMLEIARQKQAQQQISNVTFHCGQISAMTLPKASYDLAMAHSVLHLLDDKEATLHTIYEALKPGGIFVSSTACLGNKLKWLKLIAKPMCLLGFWPPVYFFSSEELQTAITRAGFTIEHSWLPEKAVAHFFIARKPVKAQADRWGSYPAANI</sequence>
<evidence type="ECO:0000313" key="2">
    <source>
        <dbReference type="EMBL" id="MDX6851473.1"/>
    </source>
</evidence>
<keyword evidence="2" id="KW-0489">Methyltransferase</keyword>
<dbReference type="PANTHER" id="PTHR43861">
    <property type="entry name" value="TRANS-ACONITATE 2-METHYLTRANSFERASE-RELATED"/>
    <property type="match status" value="1"/>
</dbReference>
<proteinExistence type="predicted"/>
<reference evidence="2 3" key="1">
    <citation type="submission" date="2023-11" db="EMBL/GenBank/DDBJ databases">
        <title>Gilvimarinus fulvus sp. nov., isolated from the surface of Kelp.</title>
        <authorList>
            <person name="Sun Y.Y."/>
            <person name="Gong Y."/>
            <person name="Du Z.J."/>
        </authorList>
    </citation>
    <scope>NUCLEOTIDE SEQUENCE [LARGE SCALE GENOMIC DNA]</scope>
    <source>
        <strain evidence="2 3">SDUM040013</strain>
    </source>
</reference>
<dbReference type="InterPro" id="IPR025714">
    <property type="entry name" value="Methyltranfer_dom"/>
</dbReference>
<dbReference type="InterPro" id="IPR029063">
    <property type="entry name" value="SAM-dependent_MTases_sf"/>
</dbReference>
<dbReference type="CDD" id="cd02440">
    <property type="entry name" value="AdoMet_MTases"/>
    <property type="match status" value="1"/>
</dbReference>
<dbReference type="GO" id="GO:0008168">
    <property type="term" value="F:methyltransferase activity"/>
    <property type="evidence" value="ECO:0007669"/>
    <property type="project" value="UniProtKB-KW"/>
</dbReference>
<evidence type="ECO:0000259" key="1">
    <source>
        <dbReference type="Pfam" id="PF13847"/>
    </source>
</evidence>
<dbReference type="GO" id="GO:0032259">
    <property type="term" value="P:methylation"/>
    <property type="evidence" value="ECO:0007669"/>
    <property type="project" value="UniProtKB-KW"/>
</dbReference>
<dbReference type="EMBL" id="JAXAFO010000063">
    <property type="protein sequence ID" value="MDX6851473.1"/>
    <property type="molecule type" value="Genomic_DNA"/>
</dbReference>
<keyword evidence="2" id="KW-0808">Transferase</keyword>
<dbReference type="Proteomes" id="UP001273505">
    <property type="component" value="Unassembled WGS sequence"/>
</dbReference>
<accession>A0ABU4S2X0</accession>
<dbReference type="Gene3D" id="3.40.50.150">
    <property type="entry name" value="Vaccinia Virus protein VP39"/>
    <property type="match status" value="1"/>
</dbReference>
<dbReference type="EC" id="2.1.-.-" evidence="2"/>
<comment type="caution">
    <text evidence="2">The sequence shown here is derived from an EMBL/GenBank/DDBJ whole genome shotgun (WGS) entry which is preliminary data.</text>
</comment>
<dbReference type="Pfam" id="PF13847">
    <property type="entry name" value="Methyltransf_31"/>
    <property type="match status" value="1"/>
</dbReference>
<evidence type="ECO:0000313" key="3">
    <source>
        <dbReference type="Proteomes" id="UP001273505"/>
    </source>
</evidence>
<name>A0ABU4S2X0_9GAMM</name>
<gene>
    <name evidence="2" type="ORF">SCD92_19040</name>
</gene>
<protein>
    <submittedName>
        <fullName evidence="2">Class I SAM-dependent methyltransferase</fullName>
        <ecNumber evidence="2">2.1.-.-</ecNumber>
    </submittedName>
</protein>
<organism evidence="2 3">
    <name type="scientific">Gilvimarinus gilvus</name>
    <dbReference type="NCBI Taxonomy" id="3058038"/>
    <lineage>
        <taxon>Bacteria</taxon>
        <taxon>Pseudomonadati</taxon>
        <taxon>Pseudomonadota</taxon>
        <taxon>Gammaproteobacteria</taxon>
        <taxon>Cellvibrionales</taxon>
        <taxon>Cellvibrionaceae</taxon>
        <taxon>Gilvimarinus</taxon>
    </lineage>
</organism>
<dbReference type="RefSeq" id="WP_302722340.1">
    <property type="nucleotide sequence ID" value="NZ_JAULRU010000520.1"/>
</dbReference>